<proteinExistence type="predicted"/>
<gene>
    <name evidence="1" type="ORF">Vadar_017875</name>
</gene>
<sequence length="517" mass="59067">MWCYCRMVYMPMSYLYGKRFVGPITDLVLQLRKELHTQPYDEIDWKKYRHVCAKEDVYYQHSLIQDFLWDSLYVLTEPLLTRWPFNKLVREKALQATIKYIHYEDENSRYITIGCVEKVLCMLSCWVEDPHGDYFKKHLARIPDYIWVAEDGMKMQTFGSQHWDTSFAIQALLACNLFEETGKTLRKGHDFIKNSQVKDNPSGDFKKMFRHISKGSWTFSDQDHGMQASDCTAEGLKCCLMLSQLPPEVVGLKHEAQRLYDAVNVILTYQSNNGGLSSWEPTRGGAWLEFLNPTEFFTDIIVEHEYAECTAAAIQAFVLFMKLYPKHRKMEIQAFIVAAVHFLEDIQMLDGSWYGNWGVCFTYGTWCALGGLAATGKTHSNSAAVRKGVQFLLSSQLHNGGWGESYLSCPLKKYVALEDNRSNLVQTSWAMLGLIHSGQAERDPTPLHRAARLLINSQLETGEFPQQFCYGGSSNAVSMLKSFTIAVLSLFLKLEMNLDIAYLEAADVLSSMVIAPF</sequence>
<dbReference type="EMBL" id="CM037157">
    <property type="protein sequence ID" value="KAH7849438.1"/>
    <property type="molecule type" value="Genomic_DNA"/>
</dbReference>
<evidence type="ECO:0000313" key="2">
    <source>
        <dbReference type="Proteomes" id="UP000828048"/>
    </source>
</evidence>
<name>A0ACB7Y7A1_9ERIC</name>
<reference evidence="1 2" key="1">
    <citation type="journal article" date="2021" name="Hortic Res">
        <title>High-quality reference genome and annotation aids understanding of berry development for evergreen blueberry (Vaccinium darrowii).</title>
        <authorList>
            <person name="Yu J."/>
            <person name="Hulse-Kemp A.M."/>
            <person name="Babiker E."/>
            <person name="Staton M."/>
        </authorList>
    </citation>
    <scope>NUCLEOTIDE SEQUENCE [LARGE SCALE GENOMIC DNA]</scope>
    <source>
        <strain evidence="2">cv. NJ 8807/NJ 8810</strain>
        <tissue evidence="1">Young leaf</tissue>
    </source>
</reference>
<protein>
    <submittedName>
        <fullName evidence="1">Uncharacterized protein</fullName>
    </submittedName>
</protein>
<accession>A0ACB7Y7A1</accession>
<organism evidence="1 2">
    <name type="scientific">Vaccinium darrowii</name>
    <dbReference type="NCBI Taxonomy" id="229202"/>
    <lineage>
        <taxon>Eukaryota</taxon>
        <taxon>Viridiplantae</taxon>
        <taxon>Streptophyta</taxon>
        <taxon>Embryophyta</taxon>
        <taxon>Tracheophyta</taxon>
        <taxon>Spermatophyta</taxon>
        <taxon>Magnoliopsida</taxon>
        <taxon>eudicotyledons</taxon>
        <taxon>Gunneridae</taxon>
        <taxon>Pentapetalae</taxon>
        <taxon>asterids</taxon>
        <taxon>Ericales</taxon>
        <taxon>Ericaceae</taxon>
        <taxon>Vaccinioideae</taxon>
        <taxon>Vaccinieae</taxon>
        <taxon>Vaccinium</taxon>
    </lineage>
</organism>
<comment type="caution">
    <text evidence="1">The sequence shown here is derived from an EMBL/GenBank/DDBJ whole genome shotgun (WGS) entry which is preliminary data.</text>
</comment>
<evidence type="ECO:0000313" key="1">
    <source>
        <dbReference type="EMBL" id="KAH7849438.1"/>
    </source>
</evidence>
<keyword evidence="2" id="KW-1185">Reference proteome</keyword>
<dbReference type="Proteomes" id="UP000828048">
    <property type="component" value="Chromosome 7"/>
</dbReference>